<proteinExistence type="predicted"/>
<keyword evidence="1" id="KW-0812">Transmembrane</keyword>
<feature type="transmembrane region" description="Helical" evidence="1">
    <location>
        <begin position="92"/>
        <end position="112"/>
    </location>
</feature>
<protein>
    <recommendedName>
        <fullName evidence="3">Zinc ribbon domain-containing protein</fullName>
    </recommendedName>
</protein>
<reference evidence="2" key="1">
    <citation type="submission" date="2018-06" db="EMBL/GenBank/DDBJ databases">
        <authorList>
            <person name="Zhirakovskaya E."/>
        </authorList>
    </citation>
    <scope>NUCLEOTIDE SEQUENCE</scope>
</reference>
<dbReference type="EMBL" id="UOEW01000334">
    <property type="protein sequence ID" value="VAW41998.1"/>
    <property type="molecule type" value="Genomic_DNA"/>
</dbReference>
<dbReference type="AlphaFoldDB" id="A0A3B0VEF4"/>
<keyword evidence="1" id="KW-0472">Membrane</keyword>
<evidence type="ECO:0000256" key="1">
    <source>
        <dbReference type="SAM" id="Phobius"/>
    </source>
</evidence>
<accession>A0A3B0VEF4</accession>
<evidence type="ECO:0008006" key="3">
    <source>
        <dbReference type="Google" id="ProtNLM"/>
    </source>
</evidence>
<name>A0A3B0VEF4_9ZZZZ</name>
<organism evidence="2">
    <name type="scientific">hydrothermal vent metagenome</name>
    <dbReference type="NCBI Taxonomy" id="652676"/>
    <lineage>
        <taxon>unclassified sequences</taxon>
        <taxon>metagenomes</taxon>
        <taxon>ecological metagenomes</taxon>
    </lineage>
</organism>
<evidence type="ECO:0000313" key="2">
    <source>
        <dbReference type="EMBL" id="VAW41998.1"/>
    </source>
</evidence>
<keyword evidence="1" id="KW-1133">Transmembrane helix</keyword>
<feature type="transmembrane region" description="Helical" evidence="1">
    <location>
        <begin position="52"/>
        <end position="72"/>
    </location>
</feature>
<gene>
    <name evidence="2" type="ORF">MNBD_GAMMA01-947</name>
</gene>
<sequence>MSLINCPACKNRVSDKAAVCPSCNFSFQQNQDEIERLKVLSYRKYRDKMYKFKMLTFLAVAIAVIGTIPMLWNYAKAVDYGFNANIINHWGIYLVIAGFVMYVVVRILMVIAKRAYKLSK</sequence>